<organism evidence="7 8">
    <name type="scientific">Fistulifera solaris</name>
    <name type="common">Oleaginous diatom</name>
    <dbReference type="NCBI Taxonomy" id="1519565"/>
    <lineage>
        <taxon>Eukaryota</taxon>
        <taxon>Sar</taxon>
        <taxon>Stramenopiles</taxon>
        <taxon>Ochrophyta</taxon>
        <taxon>Bacillariophyta</taxon>
        <taxon>Bacillariophyceae</taxon>
        <taxon>Bacillariophycidae</taxon>
        <taxon>Naviculales</taxon>
        <taxon>Naviculaceae</taxon>
        <taxon>Fistulifera</taxon>
    </lineage>
</organism>
<name>A0A1Z5K0C4_FISSO</name>
<dbReference type="InParanoid" id="A0A1Z5K0C4"/>
<keyword evidence="3" id="KW-1133">Transmembrane helix</keyword>
<evidence type="ECO:0000256" key="5">
    <source>
        <dbReference type="SAM" id="SignalP"/>
    </source>
</evidence>
<keyword evidence="4" id="KW-0472">Membrane</keyword>
<protein>
    <recommendedName>
        <fullName evidence="6">CGL160/ATPI domain-containing protein</fullName>
    </recommendedName>
</protein>
<evidence type="ECO:0000256" key="2">
    <source>
        <dbReference type="ARBA" id="ARBA00022692"/>
    </source>
</evidence>
<feature type="chain" id="PRO_5012487185" description="CGL160/ATPI domain-containing protein" evidence="5">
    <location>
        <begin position="21"/>
        <end position="545"/>
    </location>
</feature>
<evidence type="ECO:0000313" key="8">
    <source>
        <dbReference type="Proteomes" id="UP000198406"/>
    </source>
</evidence>
<evidence type="ECO:0000256" key="3">
    <source>
        <dbReference type="ARBA" id="ARBA00022989"/>
    </source>
</evidence>
<dbReference type="InterPro" id="IPR027417">
    <property type="entry name" value="P-loop_NTPase"/>
</dbReference>
<dbReference type="Proteomes" id="UP000198406">
    <property type="component" value="Unassembled WGS sequence"/>
</dbReference>
<feature type="signal peptide" evidence="5">
    <location>
        <begin position="1"/>
        <end position="20"/>
    </location>
</feature>
<keyword evidence="2" id="KW-0812">Transmembrane</keyword>
<dbReference type="InterPro" id="IPR056309">
    <property type="entry name" value="CGL160/ATPI_dom"/>
</dbReference>
<dbReference type="Pfam" id="PF24763">
    <property type="entry name" value="CGL160_C"/>
    <property type="match status" value="1"/>
</dbReference>
<keyword evidence="5" id="KW-0732">Signal</keyword>
<dbReference type="Gene3D" id="3.40.50.300">
    <property type="entry name" value="P-loop containing nucleotide triphosphate hydrolases"/>
    <property type="match status" value="1"/>
</dbReference>
<dbReference type="SUPFAM" id="SSF52540">
    <property type="entry name" value="P-loop containing nucleoside triphosphate hydrolases"/>
    <property type="match status" value="1"/>
</dbReference>
<dbReference type="AlphaFoldDB" id="A0A1Z5K0C4"/>
<evidence type="ECO:0000256" key="4">
    <source>
        <dbReference type="ARBA" id="ARBA00023136"/>
    </source>
</evidence>
<evidence type="ECO:0000313" key="7">
    <source>
        <dbReference type="EMBL" id="GAX19498.1"/>
    </source>
</evidence>
<dbReference type="GO" id="GO:0016020">
    <property type="term" value="C:membrane"/>
    <property type="evidence" value="ECO:0007669"/>
    <property type="project" value="UniProtKB-SubCell"/>
</dbReference>
<comment type="subcellular location">
    <subcellularLocation>
        <location evidence="1">Membrane</location>
        <topology evidence="1">Multi-pass membrane protein</topology>
    </subcellularLocation>
</comment>
<dbReference type="EMBL" id="BDSP01000137">
    <property type="protein sequence ID" value="GAX19498.1"/>
    <property type="molecule type" value="Genomic_DNA"/>
</dbReference>
<dbReference type="OrthoDB" id="6334211at2759"/>
<reference evidence="7 8" key="1">
    <citation type="journal article" date="2015" name="Plant Cell">
        <title>Oil accumulation by the oleaginous diatom Fistulifera solaris as revealed by the genome and transcriptome.</title>
        <authorList>
            <person name="Tanaka T."/>
            <person name="Maeda Y."/>
            <person name="Veluchamy A."/>
            <person name="Tanaka M."/>
            <person name="Abida H."/>
            <person name="Marechal E."/>
            <person name="Bowler C."/>
            <person name="Muto M."/>
            <person name="Sunaga Y."/>
            <person name="Tanaka M."/>
            <person name="Yoshino T."/>
            <person name="Taniguchi T."/>
            <person name="Fukuda Y."/>
            <person name="Nemoto M."/>
            <person name="Matsumoto M."/>
            <person name="Wong P.S."/>
            <person name="Aburatani S."/>
            <person name="Fujibuchi W."/>
        </authorList>
    </citation>
    <scope>NUCLEOTIDE SEQUENCE [LARGE SCALE GENOMIC DNA]</scope>
    <source>
        <strain evidence="7 8">JPCC DA0580</strain>
    </source>
</reference>
<keyword evidence="8" id="KW-1185">Reference proteome</keyword>
<sequence>MTAIRHCWILSLLWAPSCLAFTLSPLLTKTAVTIVETFRKPRVIYAAYVPQREESSQATKTAKKSLHPAIGDIVRYYDLDGGRVDGQALVGKISFIQPGGTTGWLIEVTPLEDVGDGYFAEYSSQQRRGKKVLRDIDAVSPILASFVQSENAFKLPMGPNRVPKVRAETYDLDDYTGPVRIVNTDVVAQDWELYGSIKTKIFKFVALTGAAGTVVVDFVKGTEDAAIYCAGALSSLVYLFLLSVKTDTIASPEAKMGKGISNLRFAMPLIVLVGVALYNQSRGAASPVAGKGTFDYVTAEQFGAAMLGFLTYRLPLFAVQLQEAFTDTTNQNDTGLQVPGSVGMALQLAQSSTRAVETTSNAGLPTILLVSGPQATGRSELVKRLLAEGEGRFVEPSKIDPMSDPATYERLAQRGELLTEGGMTKEGLLSSAAAAAQNQSVVIVDASVELSKKLTRIPGLRIIGVWVGLNSVDEFEKRLGDAIDSGAIVIDEEETRESTIRNKIREVVKEVEYGISSGVFEFTILNENEESSLQQLKEAAAYCFK</sequence>
<proteinExistence type="predicted"/>
<gene>
    <name evidence="7" type="ORF">FisN_19Hh073</name>
</gene>
<evidence type="ECO:0000256" key="1">
    <source>
        <dbReference type="ARBA" id="ARBA00004141"/>
    </source>
</evidence>
<evidence type="ECO:0000259" key="6">
    <source>
        <dbReference type="Pfam" id="PF24763"/>
    </source>
</evidence>
<accession>A0A1Z5K0C4</accession>
<comment type="caution">
    <text evidence="7">The sequence shown here is derived from an EMBL/GenBank/DDBJ whole genome shotgun (WGS) entry which is preliminary data.</text>
</comment>
<feature type="domain" description="CGL160/ATPI" evidence="6">
    <location>
        <begin position="187"/>
        <end position="318"/>
    </location>
</feature>